<evidence type="ECO:0000313" key="2">
    <source>
        <dbReference type="EMBL" id="AZQ32150.1"/>
    </source>
</evidence>
<keyword evidence="1" id="KW-0472">Membrane</keyword>
<feature type="transmembrane region" description="Helical" evidence="1">
    <location>
        <begin position="54"/>
        <end position="72"/>
    </location>
</feature>
<keyword evidence="1" id="KW-1133">Transmembrane helix</keyword>
<evidence type="ECO:0000313" key="3">
    <source>
        <dbReference type="Proteomes" id="UP000280298"/>
    </source>
</evidence>
<keyword evidence="1" id="KW-0812">Transmembrane</keyword>
<evidence type="ECO:0000256" key="1">
    <source>
        <dbReference type="SAM" id="Phobius"/>
    </source>
</evidence>
<feature type="transmembrane region" description="Helical" evidence="1">
    <location>
        <begin position="291"/>
        <end position="316"/>
    </location>
</feature>
<feature type="transmembrane region" description="Helical" evidence="1">
    <location>
        <begin position="255"/>
        <end position="275"/>
    </location>
</feature>
<gene>
    <name evidence="2" type="ORF">EJ357_00540</name>
</gene>
<feature type="transmembrane region" description="Helical" evidence="1">
    <location>
        <begin position="209"/>
        <end position="234"/>
    </location>
</feature>
<proteinExistence type="predicted"/>
<keyword evidence="3" id="KW-1185">Reference proteome</keyword>
<dbReference type="Proteomes" id="UP000280298">
    <property type="component" value="Chromosome"/>
</dbReference>
<dbReference type="AlphaFoldDB" id="A0A3Q9EN85"/>
<sequence length="374" mass="39956">MVIPVQFGLSGRVNVAWGALAALAAIVAVWKSPHTAGSGTSARGRRVLPVMGRALARGIAAGLLLGLGFGVADATVLAGRAAAAPQFPPGGVWRTAANGDRFLVTPDGWRHARLADGTRVALTPKAAHWKIDRLPDGTVYAKTAGETCDGTCQTVHRPMEFHLRPGHGGIRVKLSDGTFADSYGMEDILPDATGNWLITGTPSVLFARALWTCLLIGLSVGLLSGATAALHRWLITPTDITRLGTPWDGLRADRAAAVSRGALLTAFALLCAFAIRGPGESTPDTVSTSPFILLFAVPFAVLLSAWGWFLVTRLWLCTTGRLPWRLMRFLDEAHRRGVLRQTGALYEFRNARLQERLAAGGDRSRSVQQPFIVS</sequence>
<dbReference type="EMBL" id="CP034539">
    <property type="protein sequence ID" value="AZQ32150.1"/>
    <property type="molecule type" value="Genomic_DNA"/>
</dbReference>
<dbReference type="KEGG" id="scya:EJ357_00540"/>
<dbReference type="RefSeq" id="WP_126387551.1">
    <property type="nucleotide sequence ID" value="NZ_CP034539.1"/>
</dbReference>
<feature type="transmembrane region" description="Helical" evidence="1">
    <location>
        <begin position="15"/>
        <end position="33"/>
    </location>
</feature>
<name>A0A3Q9EN85_9ACTN</name>
<dbReference type="OrthoDB" id="419058at2"/>
<reference evidence="2 3" key="1">
    <citation type="journal article" date="2019" name="Int. J. Syst. Evol. Microbiol.">
        <title>Streptomyces cyaneochromogenes sp. nov., a blue pigment-producing actinomycete from manganese-contaminated soil.</title>
        <authorList>
            <person name="Tang X."/>
            <person name="Zhao J."/>
            <person name="Li K."/>
            <person name="Chen Z."/>
            <person name="Sun Y."/>
            <person name="Gao J."/>
        </authorList>
    </citation>
    <scope>NUCLEOTIDE SEQUENCE [LARGE SCALE GENOMIC DNA]</scope>
    <source>
        <strain evidence="2 3">MK-45</strain>
    </source>
</reference>
<accession>A0A3Q9EN85</accession>
<organism evidence="2 3">
    <name type="scientific">Streptomyces cyaneochromogenes</name>
    <dbReference type="NCBI Taxonomy" id="2496836"/>
    <lineage>
        <taxon>Bacteria</taxon>
        <taxon>Bacillati</taxon>
        <taxon>Actinomycetota</taxon>
        <taxon>Actinomycetes</taxon>
        <taxon>Kitasatosporales</taxon>
        <taxon>Streptomycetaceae</taxon>
        <taxon>Streptomyces</taxon>
    </lineage>
</organism>
<protein>
    <submittedName>
        <fullName evidence="2">Uncharacterized protein</fullName>
    </submittedName>
</protein>